<accession>A0A318K667</accession>
<evidence type="ECO:0000313" key="2">
    <source>
        <dbReference type="EMBL" id="PXX65508.1"/>
    </source>
</evidence>
<protein>
    <submittedName>
        <fullName evidence="2">CHAT domain-containing protein</fullName>
    </submittedName>
</protein>
<sequence>MTEDQPTVVVRMADAGDVYMSWRWIGDTVPRGAAMLPEEPVLDAVRRLADALPRPAEPGGLERAMTSGAFADPDAEYLVAQQLSRALLPHGFAVQLYELYQRGVRPHIRLQPSPRVAQVPWELIAPDPAVRLIDIADVSLLAPAGLVHAPGRTVRDWAETRRAPVVAVLDPRVPGFRADSSLGSVLGRMPADAPLTRRIADYAAQRRLLPAVLDPVEAFRRTDLDRAWLSAALRDGASRLIYVGHVTAATPESGQSEHAELHLACTADTLGFAAPTRTHRPLSAKDFLLGTHTLAAEPVDGRDLWPMPSRVALIACESGGDLRFTEALGLTAAMINAGAQLVTASRWALPTDLAFHRIAGAPPDAHPLQQAICAIDAAHERPDPVAALAEWQRERLRAWRTERTIEHSPLLWAAFATLCA</sequence>
<dbReference type="EMBL" id="QJKF01000004">
    <property type="protein sequence ID" value="PXX65508.1"/>
    <property type="molecule type" value="Genomic_DNA"/>
</dbReference>
<organism evidence="2 3">
    <name type="scientific">Nocardia tenerifensis</name>
    <dbReference type="NCBI Taxonomy" id="228006"/>
    <lineage>
        <taxon>Bacteria</taxon>
        <taxon>Bacillati</taxon>
        <taxon>Actinomycetota</taxon>
        <taxon>Actinomycetes</taxon>
        <taxon>Mycobacteriales</taxon>
        <taxon>Nocardiaceae</taxon>
        <taxon>Nocardia</taxon>
    </lineage>
</organism>
<proteinExistence type="predicted"/>
<dbReference type="OrthoDB" id="3723950at2"/>
<evidence type="ECO:0000313" key="3">
    <source>
        <dbReference type="Proteomes" id="UP000247569"/>
    </source>
</evidence>
<dbReference type="Proteomes" id="UP000247569">
    <property type="component" value="Unassembled WGS sequence"/>
</dbReference>
<feature type="domain" description="CHAT" evidence="1">
    <location>
        <begin position="80"/>
        <end position="416"/>
    </location>
</feature>
<dbReference type="InterPro" id="IPR024983">
    <property type="entry name" value="CHAT_dom"/>
</dbReference>
<comment type="caution">
    <text evidence="2">The sequence shown here is derived from an EMBL/GenBank/DDBJ whole genome shotgun (WGS) entry which is preliminary data.</text>
</comment>
<reference evidence="2 3" key="1">
    <citation type="submission" date="2018-05" db="EMBL/GenBank/DDBJ databases">
        <title>Genomic Encyclopedia of Type Strains, Phase IV (KMG-IV): sequencing the most valuable type-strain genomes for metagenomic binning, comparative biology and taxonomic classification.</title>
        <authorList>
            <person name="Goeker M."/>
        </authorList>
    </citation>
    <scope>NUCLEOTIDE SEQUENCE [LARGE SCALE GENOMIC DNA]</scope>
    <source>
        <strain evidence="2 3">DSM 44704</strain>
    </source>
</reference>
<dbReference type="Pfam" id="PF12770">
    <property type="entry name" value="CHAT"/>
    <property type="match status" value="1"/>
</dbReference>
<keyword evidence="3" id="KW-1185">Reference proteome</keyword>
<evidence type="ECO:0000259" key="1">
    <source>
        <dbReference type="Pfam" id="PF12770"/>
    </source>
</evidence>
<dbReference type="AlphaFoldDB" id="A0A318K667"/>
<gene>
    <name evidence="2" type="ORF">DFR70_104572</name>
</gene>
<name>A0A318K667_9NOCA</name>
<dbReference type="RefSeq" id="WP_110293580.1">
    <property type="nucleotide sequence ID" value="NZ_QJKF01000004.1"/>
</dbReference>